<reference evidence="18" key="2">
    <citation type="submission" date="2011-03" db="EMBL/GenBank/DDBJ databases">
        <title>The complete genome of Desulfobacca acetoxidans DSM 11109.</title>
        <authorList>
            <consortium name="US DOE Joint Genome Institute (JGI-PGF)"/>
            <person name="Lucas S."/>
            <person name="Copeland A."/>
            <person name="Lapidus A."/>
            <person name="Bruce D."/>
            <person name="Goodwin L."/>
            <person name="Pitluck S."/>
            <person name="Peters L."/>
            <person name="Kyrpides N."/>
            <person name="Mavromatis K."/>
            <person name="Ivanova N."/>
            <person name="Ovchinnikova G."/>
            <person name="Teshima H."/>
            <person name="Detter J.C."/>
            <person name="Han C."/>
            <person name="Land M."/>
            <person name="Hauser L."/>
            <person name="Markowitz V."/>
            <person name="Cheng J.-F."/>
            <person name="Hugenholtz P."/>
            <person name="Woyke T."/>
            <person name="Wu D."/>
            <person name="Spring S."/>
            <person name="Schueler E."/>
            <person name="Brambilla E."/>
            <person name="Klenk H.-P."/>
            <person name="Eisen J.A."/>
        </authorList>
    </citation>
    <scope>NUCLEOTIDE SEQUENCE [LARGE SCALE GENOMIC DNA]</scope>
    <source>
        <strain evidence="18">ATCC 700848 / DSM 11109 / ASRB2</strain>
    </source>
</reference>
<dbReference type="GO" id="GO:0071555">
    <property type="term" value="P:cell wall organization"/>
    <property type="evidence" value="ECO:0007669"/>
    <property type="project" value="UniProtKB-KW"/>
</dbReference>
<dbReference type="InterPro" id="IPR050515">
    <property type="entry name" value="Beta-lactam/transpept"/>
</dbReference>
<dbReference type="Proteomes" id="UP000000483">
    <property type="component" value="Chromosome"/>
</dbReference>
<accession>F2NHC1</accession>
<keyword evidence="10" id="KW-0573">Peptidoglycan synthesis</keyword>
<dbReference type="InterPro" id="IPR001460">
    <property type="entry name" value="PCN-bd_Tpept"/>
</dbReference>
<dbReference type="PANTHER" id="PTHR30627:SF2">
    <property type="entry name" value="PEPTIDOGLYCAN D,D-TRANSPEPTIDASE MRDA"/>
    <property type="match status" value="1"/>
</dbReference>
<evidence type="ECO:0000256" key="6">
    <source>
        <dbReference type="ARBA" id="ARBA00022670"/>
    </source>
</evidence>
<dbReference type="GO" id="GO:0009002">
    <property type="term" value="F:serine-type D-Ala-D-Ala carboxypeptidase activity"/>
    <property type="evidence" value="ECO:0007669"/>
    <property type="project" value="InterPro"/>
</dbReference>
<keyword evidence="12 14" id="KW-0472">Membrane</keyword>
<keyword evidence="7 14" id="KW-0812">Transmembrane</keyword>
<evidence type="ECO:0000256" key="13">
    <source>
        <dbReference type="ARBA" id="ARBA00023316"/>
    </source>
</evidence>
<dbReference type="SUPFAM" id="SSF56519">
    <property type="entry name" value="Penicillin binding protein dimerisation domain"/>
    <property type="match status" value="1"/>
</dbReference>
<keyword evidence="5" id="KW-0121">Carboxypeptidase</keyword>
<keyword evidence="9" id="KW-0133">Cell shape</keyword>
<evidence type="ECO:0000256" key="8">
    <source>
        <dbReference type="ARBA" id="ARBA00022801"/>
    </source>
</evidence>
<dbReference type="InterPro" id="IPR005311">
    <property type="entry name" value="PBP_dimer"/>
</dbReference>
<dbReference type="RefSeq" id="WP_013706149.1">
    <property type="nucleotide sequence ID" value="NC_015388.1"/>
</dbReference>
<evidence type="ECO:0000259" key="15">
    <source>
        <dbReference type="Pfam" id="PF00905"/>
    </source>
</evidence>
<feature type="transmembrane region" description="Helical" evidence="14">
    <location>
        <begin position="12"/>
        <end position="33"/>
    </location>
</feature>
<keyword evidence="17" id="KW-0808">Transferase</keyword>
<evidence type="ECO:0000256" key="4">
    <source>
        <dbReference type="ARBA" id="ARBA00022519"/>
    </source>
</evidence>
<evidence type="ECO:0000256" key="5">
    <source>
        <dbReference type="ARBA" id="ARBA00022645"/>
    </source>
</evidence>
<dbReference type="AlphaFoldDB" id="F2NHC1"/>
<dbReference type="FunFam" id="3.40.710.10:FF:000024">
    <property type="entry name" value="Penicillin-binding protein 2"/>
    <property type="match status" value="1"/>
</dbReference>
<evidence type="ECO:0000259" key="16">
    <source>
        <dbReference type="Pfam" id="PF03717"/>
    </source>
</evidence>
<evidence type="ECO:0000256" key="12">
    <source>
        <dbReference type="ARBA" id="ARBA00023136"/>
    </source>
</evidence>
<dbReference type="HOGENOM" id="CLU_009289_1_2_7"/>
<dbReference type="GO" id="GO:0016757">
    <property type="term" value="F:glycosyltransferase activity"/>
    <property type="evidence" value="ECO:0007669"/>
    <property type="project" value="UniProtKB-KW"/>
</dbReference>
<evidence type="ECO:0000256" key="11">
    <source>
        <dbReference type="ARBA" id="ARBA00022989"/>
    </source>
</evidence>
<keyword evidence="18" id="KW-1185">Reference proteome</keyword>
<dbReference type="GO" id="GO:0008360">
    <property type="term" value="P:regulation of cell shape"/>
    <property type="evidence" value="ECO:0007669"/>
    <property type="project" value="UniProtKB-KW"/>
</dbReference>
<dbReference type="GO" id="GO:0009252">
    <property type="term" value="P:peptidoglycan biosynthetic process"/>
    <property type="evidence" value="ECO:0007669"/>
    <property type="project" value="UniProtKB-KW"/>
</dbReference>
<dbReference type="GO" id="GO:0008658">
    <property type="term" value="F:penicillin binding"/>
    <property type="evidence" value="ECO:0007669"/>
    <property type="project" value="InterPro"/>
</dbReference>
<dbReference type="STRING" id="880072.Desac_1174"/>
<dbReference type="NCBIfam" id="TIGR03423">
    <property type="entry name" value="pbp2_mrdA"/>
    <property type="match status" value="1"/>
</dbReference>
<keyword evidence="11 14" id="KW-1133">Transmembrane helix</keyword>
<evidence type="ECO:0000256" key="1">
    <source>
        <dbReference type="ARBA" id="ARBA00004167"/>
    </source>
</evidence>
<dbReference type="GO" id="GO:0005886">
    <property type="term" value="C:plasma membrane"/>
    <property type="evidence" value="ECO:0007669"/>
    <property type="project" value="UniProtKB-SubCell"/>
</dbReference>
<evidence type="ECO:0000256" key="9">
    <source>
        <dbReference type="ARBA" id="ARBA00022960"/>
    </source>
</evidence>
<sequence length="607" mass="66953">MPPEVYDNVRRALFVIALVVALLFSFLVLRLWYLQLVRGHEFIQKSESNRVRLRDLSPWRGMIYDRSGVVLVNNRPSYDAMVILEDVPDPKELAKDLGHILKMNYLDILTKIMTAQADNLARSIKIKGDLTWEEVALLETYRYELSGVVIQMQPKREYRSDSLACHVIGYLGEITEGQLKSGRFPRNKMGDEVGKCGIELACNDYLTGQRGARQIEVDAHGRELRLMQYTPSSPGASVYLTIESRLQQTAEAALEDKVGAIVAMDPQSGKILALASSPKFDQNAFSKGISPEYWKELLNHKDHPLENRVLKGQYPPGSTFKIIMALAGLEEQVITEKSRFYCNGAMPFGNHVFHCHRRGGHGGVEVHRGLVQSCDIYFYNVGRKLGVDRIAKWSRKFGLGSPSGLNLDSEKPGLVPSSAWKKQRFNQPWHEGETLSVAIGQGYNTATPIQMVRVAAAMGNGGIIYVPQLVERICNPDGEVAYECQPQIASRLNASTKNLEIVRRACRGVVHEPGGTGHAAQISGVEVGGKTGTSQVVSLGKEKGGKHRGKTGDHAWFVCFAPAQDSQIAIAVIIEHGGHGGAAAAPMAREVLQTYFQEHPPAKTTDG</sequence>
<evidence type="ECO:0000256" key="10">
    <source>
        <dbReference type="ARBA" id="ARBA00022984"/>
    </source>
</evidence>
<dbReference type="Pfam" id="PF00905">
    <property type="entry name" value="Transpeptidase"/>
    <property type="match status" value="1"/>
</dbReference>
<dbReference type="GO" id="GO:0071972">
    <property type="term" value="F:peptidoglycan L,D-transpeptidase activity"/>
    <property type="evidence" value="ECO:0007669"/>
    <property type="project" value="TreeGrafter"/>
</dbReference>
<comment type="subcellular location">
    <subcellularLocation>
        <location evidence="2">Cell membrane</location>
    </subcellularLocation>
    <subcellularLocation>
        <location evidence="1">Membrane</location>
        <topology evidence="1">Single-pass membrane protein</topology>
    </subcellularLocation>
</comment>
<proteinExistence type="predicted"/>
<dbReference type="Gene3D" id="3.40.710.10">
    <property type="entry name" value="DD-peptidase/beta-lactamase superfamily"/>
    <property type="match status" value="1"/>
</dbReference>
<evidence type="ECO:0000256" key="2">
    <source>
        <dbReference type="ARBA" id="ARBA00004236"/>
    </source>
</evidence>
<dbReference type="PANTHER" id="PTHR30627">
    <property type="entry name" value="PEPTIDOGLYCAN D,D-TRANSPEPTIDASE"/>
    <property type="match status" value="1"/>
</dbReference>
<dbReference type="SUPFAM" id="SSF56601">
    <property type="entry name" value="beta-lactamase/transpeptidase-like"/>
    <property type="match status" value="1"/>
</dbReference>
<keyword evidence="3" id="KW-1003">Cell membrane</keyword>
<evidence type="ECO:0000256" key="14">
    <source>
        <dbReference type="SAM" id="Phobius"/>
    </source>
</evidence>
<evidence type="ECO:0000313" key="18">
    <source>
        <dbReference type="Proteomes" id="UP000000483"/>
    </source>
</evidence>
<reference evidence="17 18" key="1">
    <citation type="journal article" date="2011" name="Stand. Genomic Sci.">
        <title>Complete genome sequence of the acetate-degrading sulfate reducer Desulfobacca acetoxidans type strain (ASRB2).</title>
        <authorList>
            <person name="Goker M."/>
            <person name="Teshima H."/>
            <person name="Lapidus A."/>
            <person name="Nolan M."/>
            <person name="Lucas S."/>
            <person name="Hammon N."/>
            <person name="Deshpande S."/>
            <person name="Cheng J.F."/>
            <person name="Tapia R."/>
            <person name="Han C."/>
            <person name="Goodwin L."/>
            <person name="Pitluck S."/>
            <person name="Huntemann M."/>
            <person name="Liolios K."/>
            <person name="Ivanova N."/>
            <person name="Pagani I."/>
            <person name="Mavromatis K."/>
            <person name="Ovchinikova G."/>
            <person name="Pati A."/>
            <person name="Chen A."/>
            <person name="Palaniappan K."/>
            <person name="Land M."/>
            <person name="Hauser L."/>
            <person name="Brambilla E.M."/>
            <person name="Rohde M."/>
            <person name="Spring S."/>
            <person name="Detter J.C."/>
            <person name="Woyke T."/>
            <person name="Bristow J."/>
            <person name="Eisen J.A."/>
            <person name="Markowitz V."/>
            <person name="Hugenholtz P."/>
            <person name="Kyrpides N.C."/>
            <person name="Klenk H.P."/>
        </authorList>
    </citation>
    <scope>NUCLEOTIDE SEQUENCE [LARGE SCALE GENOMIC DNA]</scope>
    <source>
        <strain evidence="18">ATCC 700848 / DSM 11109 / ASRB2</strain>
    </source>
</reference>
<keyword evidence="8" id="KW-0378">Hydrolase</keyword>
<feature type="domain" description="Penicillin-binding protein dimerisation" evidence="16">
    <location>
        <begin position="57"/>
        <end position="225"/>
    </location>
</feature>
<dbReference type="GO" id="GO:0006508">
    <property type="term" value="P:proteolysis"/>
    <property type="evidence" value="ECO:0007669"/>
    <property type="project" value="UniProtKB-KW"/>
</dbReference>
<dbReference type="KEGG" id="dao:Desac_1174"/>
<dbReference type="Pfam" id="PF03717">
    <property type="entry name" value="PBP_dimer"/>
    <property type="match status" value="1"/>
</dbReference>
<dbReference type="InterPro" id="IPR036138">
    <property type="entry name" value="PBP_dimer_sf"/>
</dbReference>
<evidence type="ECO:0000313" key="17">
    <source>
        <dbReference type="EMBL" id="AEB09037.1"/>
    </source>
</evidence>
<keyword evidence="4" id="KW-0997">Cell inner membrane</keyword>
<gene>
    <name evidence="17" type="ordered locus">Desac_1174</name>
</gene>
<keyword evidence="6" id="KW-0645">Protease</keyword>
<dbReference type="InterPro" id="IPR012338">
    <property type="entry name" value="Beta-lactam/transpept-like"/>
</dbReference>
<dbReference type="InterPro" id="IPR017790">
    <property type="entry name" value="Penicillin-binding_protein_2"/>
</dbReference>
<keyword evidence="17" id="KW-0328">Glycosyltransferase</keyword>
<feature type="domain" description="Penicillin-binding protein transpeptidase" evidence="15">
    <location>
        <begin position="259"/>
        <end position="593"/>
    </location>
</feature>
<dbReference type="EMBL" id="CP002629">
    <property type="protein sequence ID" value="AEB09037.1"/>
    <property type="molecule type" value="Genomic_DNA"/>
</dbReference>
<dbReference type="Gene3D" id="3.90.1310.10">
    <property type="entry name" value="Penicillin-binding protein 2a (Domain 2)"/>
    <property type="match status" value="1"/>
</dbReference>
<dbReference type="eggNOG" id="COG0768">
    <property type="taxonomic scope" value="Bacteria"/>
</dbReference>
<evidence type="ECO:0000256" key="3">
    <source>
        <dbReference type="ARBA" id="ARBA00022475"/>
    </source>
</evidence>
<keyword evidence="13" id="KW-0961">Cell wall biogenesis/degradation</keyword>
<dbReference type="EC" id="2.4.1.129" evidence="17"/>
<organism evidence="17 18">
    <name type="scientific">Desulfobacca acetoxidans (strain ATCC 700848 / DSM 11109 / ASRB2)</name>
    <dbReference type="NCBI Taxonomy" id="880072"/>
    <lineage>
        <taxon>Bacteria</taxon>
        <taxon>Pseudomonadati</taxon>
        <taxon>Thermodesulfobacteriota</taxon>
        <taxon>Desulfobaccia</taxon>
        <taxon>Desulfobaccales</taxon>
        <taxon>Desulfobaccaceae</taxon>
        <taxon>Desulfobacca</taxon>
    </lineage>
</organism>
<evidence type="ECO:0000256" key="7">
    <source>
        <dbReference type="ARBA" id="ARBA00022692"/>
    </source>
</evidence>
<name>F2NHC1_DESAR</name>
<protein>
    <submittedName>
        <fullName evidence="17">Penicillin-binding protein 2</fullName>
        <ecNumber evidence="17">2.4.1.129</ecNumber>
    </submittedName>
</protein>